<dbReference type="Pfam" id="PF00665">
    <property type="entry name" value="rve"/>
    <property type="match status" value="1"/>
</dbReference>
<dbReference type="Gene3D" id="3.30.420.10">
    <property type="entry name" value="Ribonuclease H-like superfamily/Ribonuclease H"/>
    <property type="match status" value="1"/>
</dbReference>
<dbReference type="InterPro" id="IPR012337">
    <property type="entry name" value="RNaseH-like_sf"/>
</dbReference>
<organism evidence="6 7">
    <name type="scientific">Hibiscus sabdariffa</name>
    <name type="common">roselle</name>
    <dbReference type="NCBI Taxonomy" id="183260"/>
    <lineage>
        <taxon>Eukaryota</taxon>
        <taxon>Viridiplantae</taxon>
        <taxon>Streptophyta</taxon>
        <taxon>Embryophyta</taxon>
        <taxon>Tracheophyta</taxon>
        <taxon>Spermatophyta</taxon>
        <taxon>Magnoliopsida</taxon>
        <taxon>eudicotyledons</taxon>
        <taxon>Gunneridae</taxon>
        <taxon>Pentapetalae</taxon>
        <taxon>rosids</taxon>
        <taxon>malvids</taxon>
        <taxon>Malvales</taxon>
        <taxon>Malvaceae</taxon>
        <taxon>Malvoideae</taxon>
        <taxon>Hibiscus</taxon>
    </lineage>
</organism>
<dbReference type="PANTHER" id="PTHR42648">
    <property type="entry name" value="TRANSPOSASE, PUTATIVE-RELATED"/>
    <property type="match status" value="1"/>
</dbReference>
<evidence type="ECO:0000256" key="4">
    <source>
        <dbReference type="ARBA" id="ARBA00022801"/>
    </source>
</evidence>
<keyword evidence="7" id="KW-1185">Reference proteome</keyword>
<evidence type="ECO:0000256" key="3">
    <source>
        <dbReference type="ARBA" id="ARBA00022750"/>
    </source>
</evidence>
<evidence type="ECO:0000313" key="6">
    <source>
        <dbReference type="EMBL" id="KAK8578905.1"/>
    </source>
</evidence>
<evidence type="ECO:0000256" key="2">
    <source>
        <dbReference type="ARBA" id="ARBA00022723"/>
    </source>
</evidence>
<dbReference type="EMBL" id="JBBPBM010000006">
    <property type="protein sequence ID" value="KAK8578905.1"/>
    <property type="molecule type" value="Genomic_DNA"/>
</dbReference>
<dbReference type="SUPFAM" id="SSF53098">
    <property type="entry name" value="Ribonuclease H-like"/>
    <property type="match status" value="1"/>
</dbReference>
<name>A0ABR2FDC0_9ROSI</name>
<dbReference type="InterPro" id="IPR043502">
    <property type="entry name" value="DNA/RNA_pol_sf"/>
</dbReference>
<comment type="caution">
    <text evidence="6">The sequence shown here is derived from an EMBL/GenBank/DDBJ whole genome shotgun (WGS) entry which is preliminary data.</text>
</comment>
<dbReference type="Pfam" id="PF13976">
    <property type="entry name" value="gag_pre-integrs"/>
    <property type="match status" value="1"/>
</dbReference>
<keyword evidence="2" id="KW-0479">Metal-binding</keyword>
<evidence type="ECO:0000256" key="1">
    <source>
        <dbReference type="ARBA" id="ARBA00022670"/>
    </source>
</evidence>
<reference evidence="6 7" key="1">
    <citation type="journal article" date="2024" name="G3 (Bethesda)">
        <title>Genome assembly of Hibiscus sabdariffa L. provides insights into metabolisms of medicinal natural products.</title>
        <authorList>
            <person name="Kim T."/>
        </authorList>
    </citation>
    <scope>NUCLEOTIDE SEQUENCE [LARGE SCALE GENOMIC DNA]</scope>
    <source>
        <strain evidence="6">TK-2024</strain>
        <tissue evidence="6">Old leaves</tissue>
    </source>
</reference>
<dbReference type="InterPro" id="IPR001584">
    <property type="entry name" value="Integrase_cat-core"/>
</dbReference>
<keyword evidence="1" id="KW-0645">Protease</keyword>
<evidence type="ECO:0000313" key="7">
    <source>
        <dbReference type="Proteomes" id="UP001472677"/>
    </source>
</evidence>
<dbReference type="SUPFAM" id="SSF56672">
    <property type="entry name" value="DNA/RNA polymerases"/>
    <property type="match status" value="1"/>
</dbReference>
<dbReference type="InterPro" id="IPR025724">
    <property type="entry name" value="GAG-pre-integrase_dom"/>
</dbReference>
<proteinExistence type="predicted"/>
<dbReference type="InterPro" id="IPR054722">
    <property type="entry name" value="PolX-like_BBD"/>
</dbReference>
<dbReference type="InterPro" id="IPR013103">
    <property type="entry name" value="RVT_2"/>
</dbReference>
<dbReference type="Pfam" id="PF07727">
    <property type="entry name" value="RVT_2"/>
    <property type="match status" value="1"/>
</dbReference>
<protein>
    <recommendedName>
        <fullName evidence="5">Integrase catalytic domain-containing protein</fullName>
    </recommendedName>
</protein>
<dbReference type="Proteomes" id="UP001472677">
    <property type="component" value="Unassembled WGS sequence"/>
</dbReference>
<keyword evidence="3" id="KW-0064">Aspartyl protease</keyword>
<feature type="domain" description="Integrase catalytic" evidence="5">
    <location>
        <begin position="168"/>
        <end position="343"/>
    </location>
</feature>
<dbReference type="PROSITE" id="PS50994">
    <property type="entry name" value="INTEGRASE"/>
    <property type="match status" value="1"/>
</dbReference>
<dbReference type="Pfam" id="PF22936">
    <property type="entry name" value="Pol_BBD"/>
    <property type="match status" value="1"/>
</dbReference>
<dbReference type="InterPro" id="IPR039537">
    <property type="entry name" value="Retrotran_Ty1/copia-like"/>
</dbReference>
<dbReference type="Pfam" id="PF25597">
    <property type="entry name" value="SH3_retrovirus"/>
    <property type="match status" value="1"/>
</dbReference>
<dbReference type="PANTHER" id="PTHR42648:SF21">
    <property type="entry name" value="CYSTEINE-RICH RLK (RECEPTOR-LIKE PROTEIN KINASE) 8"/>
    <property type="match status" value="1"/>
</dbReference>
<dbReference type="InterPro" id="IPR036397">
    <property type="entry name" value="RNaseH_sf"/>
</dbReference>
<evidence type="ECO:0000259" key="5">
    <source>
        <dbReference type="PROSITE" id="PS50994"/>
    </source>
</evidence>
<keyword evidence="4" id="KW-0378">Hydrolase</keyword>
<accession>A0ABR2FDC0</accession>
<sequence>MTGDKSRFLELKPKSGGVVTFGDNSKGHIEGIGSIGNHSSILIENVLYVNGLKHNLLSISQLCDKGFNVLFDANGCKIVDIETNKIVLIAHRIGNIYMVHLDDIHFSNACFVANDEHDSWLWHRKLGHASMSVLEKLISKNLVRGLPKIRFSNDKICDACVKGKHYRVSFKPINDVSTNRVLQLIHMDLFGPIRTISLVGKSYAFVLVDDFSRFTWVLFLSTKNKALEKFITFSKTTQNDIGQNISHIRSDHGTEFQNLGFKEFCNENGISHNFSAPRTPQQNGVVERKNRTLEEMARTMLCENNLPKYFWAEATNTSCYIINRVMIRPLLNKTPYEILKNKRPNISYFHPFGCKCFVLNNGKDNLGKFDAKSDEAIFLGYSLTSKAYRVFNKRTLVVEESIHVVFDDNLFPWKDSCDDDDVGILEANGGEESSKVDKIPTKEEAQNPPLETLKDMSLEEMEVSYPRELNYVKDGEILGDPSKGVTTRSCLRNTCNYVAFISCVEPKNIKEALNDDYWILAMQDELNQFERSKVWTLVDRPHDKSIIGTKWVFRNKLDESGNIVRNKARLVAQGYTQEEGIDFDETYAPVARMEAIRMLLAFACHHEFKLFQMDVKSAFLNGFISEEVYVEQPPSFEDPNFPNHVFKLSKALYGLKQAPRAWYERLSSFLIEKGFNKGKVDTTLFIKRKDKDILVVQIYVDDIIFGSTNESLCQDFAKLMQGEFEMSMMGELSFFLGLQIKQRKDDTFINQAKYIKEKLKKFGLENVKPQATPMSSSSKLDKDEGGKCVDSKLYRSMIGSLLYLTASRPDIMFSVFLCARFQANPKESHLIAVTRIFRYLKDTPNLGLWCPRDSTFDLQAYSDADYGGCKIDRKSTSGTCQFLGNMLISWFQRNKIVLHYQPPRRNIFRPVVVVHKFYG</sequence>
<dbReference type="InterPro" id="IPR057670">
    <property type="entry name" value="SH3_retrovirus"/>
</dbReference>
<gene>
    <name evidence="6" type="ORF">V6N12_069249</name>
</gene>